<proteinExistence type="predicted"/>
<accession>A0A4C1Z0Y4</accession>
<organism evidence="1 2">
    <name type="scientific">Eumeta variegata</name>
    <name type="common">Bagworm moth</name>
    <name type="synonym">Eumeta japonica</name>
    <dbReference type="NCBI Taxonomy" id="151549"/>
    <lineage>
        <taxon>Eukaryota</taxon>
        <taxon>Metazoa</taxon>
        <taxon>Ecdysozoa</taxon>
        <taxon>Arthropoda</taxon>
        <taxon>Hexapoda</taxon>
        <taxon>Insecta</taxon>
        <taxon>Pterygota</taxon>
        <taxon>Neoptera</taxon>
        <taxon>Endopterygota</taxon>
        <taxon>Lepidoptera</taxon>
        <taxon>Glossata</taxon>
        <taxon>Ditrysia</taxon>
        <taxon>Tineoidea</taxon>
        <taxon>Psychidae</taxon>
        <taxon>Oiketicinae</taxon>
        <taxon>Eumeta</taxon>
    </lineage>
</organism>
<dbReference type="SUPFAM" id="SSF53098">
    <property type="entry name" value="Ribonuclease H-like"/>
    <property type="match status" value="1"/>
</dbReference>
<dbReference type="GO" id="GO:0005634">
    <property type="term" value="C:nucleus"/>
    <property type="evidence" value="ECO:0007669"/>
    <property type="project" value="TreeGrafter"/>
</dbReference>
<dbReference type="AlphaFoldDB" id="A0A4C1Z0Y4"/>
<dbReference type="OrthoDB" id="7699631at2759"/>
<sequence length="174" mass="20002">MILPEDWMNIQKFVQLIQPFVEITRNVSNSQVSISLVIPLIQGLVTTLQQAETKPDTSEQLKKFTTKLRDELNASARFGNLVEDGKYTIATYLDPRCKLHFFTSIVAEQVESKLLNATINTIKSIRTSQINSIRDDDHVPFPKRSRTLKTLKCSLLLPNHHHYNIEVNVQMKIR</sequence>
<dbReference type="Proteomes" id="UP000299102">
    <property type="component" value="Unassembled WGS sequence"/>
</dbReference>
<dbReference type="PANTHER" id="PTHR47241">
    <property type="entry name" value="FINGER PROTEIN, PUTATIVE-RELATED"/>
    <property type="match status" value="1"/>
</dbReference>
<dbReference type="PANTHER" id="PTHR47241:SF1">
    <property type="entry name" value="BED-TYPE DOMAIN-CONTAINING PROTEIN"/>
    <property type="match status" value="1"/>
</dbReference>
<comment type="caution">
    <text evidence="1">The sequence shown here is derived from an EMBL/GenBank/DDBJ whole genome shotgun (WGS) entry which is preliminary data.</text>
</comment>
<reference evidence="1 2" key="1">
    <citation type="journal article" date="2019" name="Commun. Biol.">
        <title>The bagworm genome reveals a unique fibroin gene that provides high tensile strength.</title>
        <authorList>
            <person name="Kono N."/>
            <person name="Nakamura H."/>
            <person name="Ohtoshi R."/>
            <person name="Tomita M."/>
            <person name="Numata K."/>
            <person name="Arakawa K."/>
        </authorList>
    </citation>
    <scope>NUCLEOTIDE SEQUENCE [LARGE SCALE GENOMIC DNA]</scope>
</reference>
<keyword evidence="2" id="KW-1185">Reference proteome</keyword>
<evidence type="ECO:0000313" key="2">
    <source>
        <dbReference type="Proteomes" id="UP000299102"/>
    </source>
</evidence>
<evidence type="ECO:0000313" key="1">
    <source>
        <dbReference type="EMBL" id="GBP80872.1"/>
    </source>
</evidence>
<protein>
    <submittedName>
        <fullName evidence="1">Zinc finger BED domain-containing protein 1</fullName>
    </submittedName>
</protein>
<name>A0A4C1Z0Y4_EUMVA</name>
<gene>
    <name evidence="1" type="primary">ZBED1</name>
    <name evidence="1" type="ORF">EVAR_54909_1</name>
</gene>
<dbReference type="InterPro" id="IPR052865">
    <property type="entry name" value="Zinc_finger_BED"/>
</dbReference>
<dbReference type="EMBL" id="BGZK01001486">
    <property type="protein sequence ID" value="GBP80872.1"/>
    <property type="molecule type" value="Genomic_DNA"/>
</dbReference>
<dbReference type="InterPro" id="IPR012337">
    <property type="entry name" value="RNaseH-like_sf"/>
</dbReference>